<evidence type="ECO:0000259" key="1">
    <source>
        <dbReference type="Pfam" id="PF14216"/>
    </source>
</evidence>
<comment type="caution">
    <text evidence="2">The sequence shown here is derived from an EMBL/GenBank/DDBJ whole genome shotgun (WGS) entry which is preliminary data.</text>
</comment>
<name>A0A0F9HL99_9ZZZZ</name>
<dbReference type="Pfam" id="PF14216">
    <property type="entry name" value="DUF4326"/>
    <property type="match status" value="1"/>
</dbReference>
<evidence type="ECO:0000313" key="2">
    <source>
        <dbReference type="EMBL" id="KKL75922.1"/>
    </source>
</evidence>
<protein>
    <recommendedName>
        <fullName evidence="1">DUF4326 domain-containing protein</fullName>
    </recommendedName>
</protein>
<dbReference type="AlphaFoldDB" id="A0A0F9HL99"/>
<dbReference type="EMBL" id="LAZR01024211">
    <property type="protein sequence ID" value="KKL75922.1"/>
    <property type="molecule type" value="Genomic_DNA"/>
</dbReference>
<accession>A0A0F9HL99</accession>
<sequence length="103" mass="12177">MKTTVVNLRTYKDPNVVRADRTTSFGNPFHIGKDGNREMVVSKHKIWLIMWLKRGEEIIIGGYSNKWVCQHVKQLRGRKLGCWCVPRRCHVENLIWLLRCKND</sequence>
<reference evidence="2" key="1">
    <citation type="journal article" date="2015" name="Nature">
        <title>Complex archaea that bridge the gap between prokaryotes and eukaryotes.</title>
        <authorList>
            <person name="Spang A."/>
            <person name="Saw J.H."/>
            <person name="Jorgensen S.L."/>
            <person name="Zaremba-Niedzwiedzka K."/>
            <person name="Martijn J."/>
            <person name="Lind A.E."/>
            <person name="van Eijk R."/>
            <person name="Schleper C."/>
            <person name="Guy L."/>
            <person name="Ettema T.J."/>
        </authorList>
    </citation>
    <scope>NUCLEOTIDE SEQUENCE</scope>
</reference>
<gene>
    <name evidence="2" type="ORF">LCGC14_2050020</name>
</gene>
<feature type="domain" description="DUF4326" evidence="1">
    <location>
        <begin position="11"/>
        <end position="94"/>
    </location>
</feature>
<dbReference type="InterPro" id="IPR025475">
    <property type="entry name" value="DUF4326"/>
</dbReference>
<organism evidence="2">
    <name type="scientific">marine sediment metagenome</name>
    <dbReference type="NCBI Taxonomy" id="412755"/>
    <lineage>
        <taxon>unclassified sequences</taxon>
        <taxon>metagenomes</taxon>
        <taxon>ecological metagenomes</taxon>
    </lineage>
</organism>
<proteinExistence type="predicted"/>